<proteinExistence type="predicted"/>
<dbReference type="EMBL" id="MRTF01000005">
    <property type="protein sequence ID" value="OME92115.1"/>
    <property type="molecule type" value="Genomic_DNA"/>
</dbReference>
<sequence length="72" mass="8481">MGLENSAFSFFPFGALFCLTLFSFLAVRVYAIRHRYKSDHQKDDIAMILKNRMAKGEIDEKEYRMLKDLLTK</sequence>
<evidence type="ECO:0000313" key="3">
    <source>
        <dbReference type="Proteomes" id="UP000187074"/>
    </source>
</evidence>
<evidence type="ECO:0008006" key="4">
    <source>
        <dbReference type="Google" id="ProtNLM"/>
    </source>
</evidence>
<gene>
    <name evidence="2" type="ORF">BK123_15930</name>
</gene>
<dbReference type="Proteomes" id="UP000187074">
    <property type="component" value="Unassembled WGS sequence"/>
</dbReference>
<dbReference type="RefSeq" id="WP_076323375.1">
    <property type="nucleotide sequence ID" value="NZ_MRTF01000005.1"/>
</dbReference>
<dbReference type="AlphaFoldDB" id="A0A1R1B0R0"/>
<dbReference type="STRING" id="1401.BK123_15930"/>
<keyword evidence="1" id="KW-0812">Transmembrane</keyword>
<name>A0A1R1B0R0_PAELA</name>
<evidence type="ECO:0000313" key="2">
    <source>
        <dbReference type="EMBL" id="OME92115.1"/>
    </source>
</evidence>
<accession>A0A1R1B0R0</accession>
<keyword evidence="1" id="KW-1133">Transmembrane helix</keyword>
<keyword evidence="1" id="KW-0472">Membrane</keyword>
<reference evidence="2 3" key="1">
    <citation type="submission" date="2016-11" db="EMBL/GenBank/DDBJ databases">
        <title>Paenibacillus species isolates.</title>
        <authorList>
            <person name="Beno S.M."/>
        </authorList>
    </citation>
    <scope>NUCLEOTIDE SEQUENCE [LARGE SCALE GENOMIC DNA]</scope>
    <source>
        <strain evidence="2 3">FSL F4-0100</strain>
    </source>
</reference>
<organism evidence="2 3">
    <name type="scientific">Paenibacillus lautus</name>
    <name type="common">Bacillus lautus</name>
    <dbReference type="NCBI Taxonomy" id="1401"/>
    <lineage>
        <taxon>Bacteria</taxon>
        <taxon>Bacillati</taxon>
        <taxon>Bacillota</taxon>
        <taxon>Bacilli</taxon>
        <taxon>Bacillales</taxon>
        <taxon>Paenibacillaceae</taxon>
        <taxon>Paenibacillus</taxon>
    </lineage>
</organism>
<protein>
    <recommendedName>
        <fullName evidence="4">SHOCT domain-containing protein</fullName>
    </recommendedName>
</protein>
<dbReference type="OrthoDB" id="2456654at2"/>
<evidence type="ECO:0000256" key="1">
    <source>
        <dbReference type="SAM" id="Phobius"/>
    </source>
</evidence>
<feature type="transmembrane region" description="Helical" evidence="1">
    <location>
        <begin position="6"/>
        <end position="27"/>
    </location>
</feature>
<comment type="caution">
    <text evidence="2">The sequence shown here is derived from an EMBL/GenBank/DDBJ whole genome shotgun (WGS) entry which is preliminary data.</text>
</comment>